<dbReference type="InterPro" id="IPR000536">
    <property type="entry name" value="Nucl_hrmn_rcpt_lig-bd"/>
</dbReference>
<keyword evidence="6" id="KW-1133">Transmembrane helix</keyword>
<organism evidence="9 10">
    <name type="scientific">Ditylenchus destructor</name>
    <dbReference type="NCBI Taxonomy" id="166010"/>
    <lineage>
        <taxon>Eukaryota</taxon>
        <taxon>Metazoa</taxon>
        <taxon>Ecdysozoa</taxon>
        <taxon>Nematoda</taxon>
        <taxon>Chromadorea</taxon>
        <taxon>Rhabditida</taxon>
        <taxon>Tylenchina</taxon>
        <taxon>Tylenchomorpha</taxon>
        <taxon>Sphaerularioidea</taxon>
        <taxon>Anguinidae</taxon>
        <taxon>Anguininae</taxon>
        <taxon>Ditylenchus</taxon>
    </lineage>
</organism>
<reference evidence="9" key="1">
    <citation type="submission" date="2022-01" db="EMBL/GenBank/DDBJ databases">
        <title>Genome Sequence Resource for Two Populations of Ditylenchus destructor, the Migratory Endoparasitic Phytonematode.</title>
        <authorList>
            <person name="Zhang H."/>
            <person name="Lin R."/>
            <person name="Xie B."/>
        </authorList>
    </citation>
    <scope>NUCLEOTIDE SEQUENCE</scope>
    <source>
        <strain evidence="9">BazhouSP</strain>
    </source>
</reference>
<keyword evidence="7" id="KW-0732">Signal</keyword>
<dbReference type="SMART" id="SM00430">
    <property type="entry name" value="HOLI"/>
    <property type="match status" value="1"/>
</dbReference>
<feature type="chain" id="PRO_5042249202" evidence="7">
    <location>
        <begin position="24"/>
        <end position="404"/>
    </location>
</feature>
<keyword evidence="4 9" id="KW-0675">Receptor</keyword>
<evidence type="ECO:0000256" key="1">
    <source>
        <dbReference type="ARBA" id="ARBA00005993"/>
    </source>
</evidence>
<dbReference type="Proteomes" id="UP001201812">
    <property type="component" value="Unassembled WGS sequence"/>
</dbReference>
<dbReference type="PRINTS" id="PR00398">
    <property type="entry name" value="STRDHORMONER"/>
</dbReference>
<feature type="domain" description="NR LBD" evidence="8">
    <location>
        <begin position="195"/>
        <end position="404"/>
    </location>
</feature>
<evidence type="ECO:0000256" key="2">
    <source>
        <dbReference type="ARBA" id="ARBA00023015"/>
    </source>
</evidence>
<evidence type="ECO:0000313" key="10">
    <source>
        <dbReference type="Proteomes" id="UP001201812"/>
    </source>
</evidence>
<proteinExistence type="inferred from homology"/>
<evidence type="ECO:0000256" key="3">
    <source>
        <dbReference type="ARBA" id="ARBA00023163"/>
    </source>
</evidence>
<dbReference type="InterPro" id="IPR035500">
    <property type="entry name" value="NHR-like_dom_sf"/>
</dbReference>
<evidence type="ECO:0000256" key="4">
    <source>
        <dbReference type="ARBA" id="ARBA00023170"/>
    </source>
</evidence>
<evidence type="ECO:0000256" key="6">
    <source>
        <dbReference type="SAM" id="Phobius"/>
    </source>
</evidence>
<feature type="region of interest" description="Disordered" evidence="5">
    <location>
        <begin position="32"/>
        <end position="51"/>
    </location>
</feature>
<evidence type="ECO:0000313" key="9">
    <source>
        <dbReference type="EMBL" id="KAI1709449.1"/>
    </source>
</evidence>
<evidence type="ECO:0000256" key="7">
    <source>
        <dbReference type="SAM" id="SignalP"/>
    </source>
</evidence>
<keyword evidence="2" id="KW-0805">Transcription regulation</keyword>
<gene>
    <name evidence="9" type="ORF">DdX_11236</name>
</gene>
<evidence type="ECO:0000259" key="8">
    <source>
        <dbReference type="PROSITE" id="PS51843"/>
    </source>
</evidence>
<name>A0AAD4MXN8_9BILA</name>
<keyword evidence="6" id="KW-0812">Transmembrane</keyword>
<accession>A0AAD4MXN8</accession>
<dbReference type="Gene3D" id="1.10.565.10">
    <property type="entry name" value="Retinoid X Receptor"/>
    <property type="match status" value="1"/>
</dbReference>
<dbReference type="PANTHER" id="PTHR45886">
    <property type="entry name" value="NUCLEAR HORMONE RECEPTOR FAMILY-RELATED-RELATED"/>
    <property type="match status" value="1"/>
</dbReference>
<keyword evidence="6" id="KW-0472">Membrane</keyword>
<comment type="caution">
    <text evidence="9">The sequence shown here is derived from an EMBL/GenBank/DDBJ whole genome shotgun (WGS) entry which is preliminary data.</text>
</comment>
<dbReference type="PANTHER" id="PTHR45886:SF14">
    <property type="entry name" value="NUCLEAR HORMONE RECEPTOR FAMILY-RELATED"/>
    <property type="match status" value="1"/>
</dbReference>
<dbReference type="PROSITE" id="PS51843">
    <property type="entry name" value="NR_LBD"/>
    <property type="match status" value="1"/>
</dbReference>
<comment type="similarity">
    <text evidence="1">Belongs to the nuclear hormone receptor family.</text>
</comment>
<keyword evidence="10" id="KW-1185">Reference proteome</keyword>
<feature type="transmembrane region" description="Helical" evidence="6">
    <location>
        <begin position="136"/>
        <end position="162"/>
    </location>
</feature>
<dbReference type="SUPFAM" id="SSF48508">
    <property type="entry name" value="Nuclear receptor ligand-binding domain"/>
    <property type="match status" value="1"/>
</dbReference>
<feature type="signal peptide" evidence="7">
    <location>
        <begin position="1"/>
        <end position="23"/>
    </location>
</feature>
<dbReference type="InterPro" id="IPR001723">
    <property type="entry name" value="Nuclear_hrmn_rcpt"/>
</dbReference>
<dbReference type="AlphaFoldDB" id="A0AAD4MXN8"/>
<protein>
    <submittedName>
        <fullName evidence="9">Ligand-binding domain of nuclear hormone receptor domain-containing protein</fullName>
    </submittedName>
</protein>
<dbReference type="EMBL" id="JAKKPZ010000030">
    <property type="protein sequence ID" value="KAI1709449.1"/>
    <property type="molecule type" value="Genomic_DNA"/>
</dbReference>
<sequence>MFRRAALFAIVATMLGSSFLISAEKSESLKLSQAGRRLSPPQPTDEKPIENPYFTPKNYSVNDFYRLVEGAKLDIQKSMDDFETKVDGFDLQTKKVNLKVQAVEVQLLEKIAALEAKVQHCSQTVSPLLPGMDTQIGILLVQLGMILIPFMAIITGLVFCYFRRGNPAKYASVEKLMNNISHWLSESIIFRSIRELLEFNYENVLAHADQYPKELNWPLNIDEAHKLEAIERRPKWLMLDIFLCIEMARTMPVFPQLDYNDQVAVLKQAVLRNALLLEAFYSCQMKSETLIMPTGCLPIVPPKGYRSKRITDMMELISGRTMLAISRIQMTMEEFVLLKAIIYSHSAIHGLTERGRILLEKECYRYSKTLMKHLQSRLGAAPGAKKYAEIISFVDCLSHHCRAV</sequence>
<dbReference type="Pfam" id="PF00104">
    <property type="entry name" value="Hormone_recep"/>
    <property type="match status" value="1"/>
</dbReference>
<evidence type="ECO:0000256" key="5">
    <source>
        <dbReference type="SAM" id="MobiDB-lite"/>
    </source>
</evidence>
<keyword evidence="3" id="KW-0804">Transcription</keyword>